<gene>
    <name evidence="4" type="primary">uqcc_3</name>
    <name evidence="3" type="ORF">CM83_29762</name>
    <name evidence="4" type="ORF">g.30451</name>
</gene>
<feature type="domain" description="Ubiquinol-cytochrome c chaperone" evidence="2">
    <location>
        <begin position="105"/>
        <end position="242"/>
    </location>
</feature>
<dbReference type="EMBL" id="GBHO01037034">
    <property type="protein sequence ID" value="JAG06570.1"/>
    <property type="molecule type" value="Transcribed_RNA"/>
</dbReference>
<evidence type="ECO:0000313" key="3">
    <source>
        <dbReference type="EMBL" id="JAG06570.1"/>
    </source>
</evidence>
<evidence type="ECO:0000256" key="1">
    <source>
        <dbReference type="ARBA" id="ARBA00006407"/>
    </source>
</evidence>
<dbReference type="PANTHER" id="PTHR12184:SF1">
    <property type="entry name" value="UBIQUINOL-CYTOCHROME-C REDUCTASE COMPLEX ASSEMBLY FACTOR 1"/>
    <property type="match status" value="1"/>
</dbReference>
<dbReference type="GO" id="GO:0034551">
    <property type="term" value="P:mitochondrial respiratory chain complex III assembly"/>
    <property type="evidence" value="ECO:0007669"/>
    <property type="project" value="TreeGrafter"/>
</dbReference>
<organism evidence="3">
    <name type="scientific">Lygus hesperus</name>
    <name type="common">Western plant bug</name>
    <dbReference type="NCBI Taxonomy" id="30085"/>
    <lineage>
        <taxon>Eukaryota</taxon>
        <taxon>Metazoa</taxon>
        <taxon>Ecdysozoa</taxon>
        <taxon>Arthropoda</taxon>
        <taxon>Hexapoda</taxon>
        <taxon>Insecta</taxon>
        <taxon>Pterygota</taxon>
        <taxon>Neoptera</taxon>
        <taxon>Paraneoptera</taxon>
        <taxon>Hemiptera</taxon>
        <taxon>Heteroptera</taxon>
        <taxon>Panheteroptera</taxon>
        <taxon>Cimicomorpha</taxon>
        <taxon>Miridae</taxon>
        <taxon>Mirini</taxon>
        <taxon>Lygus</taxon>
    </lineage>
</organism>
<dbReference type="AlphaFoldDB" id="A0A0A9WP02"/>
<name>A0A0A9WP02_LYGHE</name>
<dbReference type="GO" id="GO:0005739">
    <property type="term" value="C:mitochondrion"/>
    <property type="evidence" value="ECO:0007669"/>
    <property type="project" value="TreeGrafter"/>
</dbReference>
<dbReference type="InterPro" id="IPR007129">
    <property type="entry name" value="Ubiqinol_cyt_c_chaperone_CPB3"/>
</dbReference>
<sequence length="258" mass="30377">MNLQNIVRLCARNQQLTFFVKVGTHKTPHSRVFLKSAFAASRFPAQFESRLVSTEAFDINKRESLSQTTLKKVKLQFRKYKLRVAGFKLYESIADQIDYAAFMTKLEMPDTFNSWFMLTELHVWMLMARLMANPYEGRTLRNFLVEALWKDVTTRSKKLGSEHMSIVRTQIYELNEGFQAALVLYDEGLLSNDKILASALWRRFYNQDCKSAHHLEAMIHYVRHSMQMLDSTELEDLIDGKKLHWIHIEKVFEELKKK</sequence>
<accession>A0A0A9WP02</accession>
<dbReference type="Pfam" id="PF03981">
    <property type="entry name" value="Ubiq_cyt_C_chap"/>
    <property type="match status" value="1"/>
</dbReference>
<protein>
    <submittedName>
        <fullName evidence="4">Ubiquinol-cytochrome c reductase complex chaperone CBP3</fullName>
    </submittedName>
</protein>
<reference evidence="3" key="1">
    <citation type="journal article" date="2014" name="PLoS ONE">
        <title>Transcriptome-Based Identification of ABC Transporters in the Western Tarnished Plant Bug Lygus hesperus.</title>
        <authorList>
            <person name="Hull J.J."/>
            <person name="Chaney K."/>
            <person name="Geib S.M."/>
            <person name="Fabrick J.A."/>
            <person name="Brent C.S."/>
            <person name="Walsh D."/>
            <person name="Lavine L.C."/>
        </authorList>
    </citation>
    <scope>NUCLEOTIDE SEQUENCE</scope>
</reference>
<reference evidence="3" key="2">
    <citation type="submission" date="2014-07" db="EMBL/GenBank/DDBJ databases">
        <authorList>
            <person name="Hull J."/>
        </authorList>
    </citation>
    <scope>NUCLEOTIDE SEQUENCE</scope>
</reference>
<comment type="similarity">
    <text evidence="1">Belongs to the CBP3 family.</text>
</comment>
<evidence type="ECO:0000259" key="2">
    <source>
        <dbReference type="Pfam" id="PF03981"/>
    </source>
</evidence>
<evidence type="ECO:0000313" key="4">
    <source>
        <dbReference type="EMBL" id="JAQ13383.1"/>
    </source>
</evidence>
<dbReference type="EMBL" id="GDHC01005246">
    <property type="protein sequence ID" value="JAQ13383.1"/>
    <property type="molecule type" value="Transcribed_RNA"/>
</dbReference>
<proteinExistence type="inferred from homology"/>
<dbReference type="PANTHER" id="PTHR12184">
    <property type="entry name" value="UBIQUINOL-CYTOCHROME C REDUCTASE COMPLEX ASSEMBLY FACTOR 1 FAMILY MEMBER"/>
    <property type="match status" value="1"/>
</dbReference>
<reference evidence="4" key="3">
    <citation type="journal article" date="2016" name="Gigascience">
        <title>De novo construction of an expanded transcriptome assembly for the western tarnished plant bug, Lygus hesperus.</title>
        <authorList>
            <person name="Tassone E.E."/>
            <person name="Geib S.M."/>
            <person name="Hall B."/>
            <person name="Fabrick J.A."/>
            <person name="Brent C.S."/>
            <person name="Hull J.J."/>
        </authorList>
    </citation>
    <scope>NUCLEOTIDE SEQUENCE</scope>
</reference>
<dbReference type="InterPro" id="IPR021150">
    <property type="entry name" value="Ubiq_cyt_c_chap"/>
</dbReference>